<sequence>MIEIPVEGRSGGLVIMWIHDLVIVDELARVDQELHTMIKILLNQKPWLFSALYANTTVNNRNIIWNNLEKLNETYVGPWLVGGDFNDVLMSDVKWGGRPINNTRASQIWNCINKCKLLDLGFKRCKYNWSNCRKRSTGLIMERLDRCFVNDEWLSIYPNAIVNHLP</sequence>
<keyword evidence="1" id="KW-1185">Reference proteome</keyword>
<accession>A0AC58RXK2</accession>
<reference evidence="2" key="2">
    <citation type="submission" date="2025-08" db="UniProtKB">
        <authorList>
            <consortium name="RefSeq"/>
        </authorList>
    </citation>
    <scope>IDENTIFICATION</scope>
    <source>
        <tissue evidence="2">Leaf</tissue>
    </source>
</reference>
<evidence type="ECO:0000313" key="2">
    <source>
        <dbReference type="RefSeq" id="XP_075077480.1"/>
    </source>
</evidence>
<dbReference type="Proteomes" id="UP000790787">
    <property type="component" value="Chromosome 1"/>
</dbReference>
<protein>
    <submittedName>
        <fullName evidence="2">Uncharacterized protein LOC142164157</fullName>
    </submittedName>
</protein>
<reference evidence="1" key="1">
    <citation type="journal article" date="2014" name="Nat. Commun.">
        <title>The tobacco genome sequence and its comparison with those of tomato and potato.</title>
        <authorList>
            <person name="Sierro N."/>
            <person name="Battey J.N."/>
            <person name="Ouadi S."/>
            <person name="Bakaher N."/>
            <person name="Bovet L."/>
            <person name="Willig A."/>
            <person name="Goepfert S."/>
            <person name="Peitsch M.C."/>
            <person name="Ivanov N.V."/>
        </authorList>
    </citation>
    <scope>NUCLEOTIDE SEQUENCE [LARGE SCALE GENOMIC DNA]</scope>
</reference>
<gene>
    <name evidence="2" type="primary">LOC142164157</name>
</gene>
<organism evidence="1 2">
    <name type="scientific">Nicotiana tabacum</name>
    <name type="common">Common tobacco</name>
    <dbReference type="NCBI Taxonomy" id="4097"/>
    <lineage>
        <taxon>Eukaryota</taxon>
        <taxon>Viridiplantae</taxon>
        <taxon>Streptophyta</taxon>
        <taxon>Embryophyta</taxon>
        <taxon>Tracheophyta</taxon>
        <taxon>Spermatophyta</taxon>
        <taxon>Magnoliopsida</taxon>
        <taxon>eudicotyledons</taxon>
        <taxon>Gunneridae</taxon>
        <taxon>Pentapetalae</taxon>
        <taxon>asterids</taxon>
        <taxon>lamiids</taxon>
        <taxon>Solanales</taxon>
        <taxon>Solanaceae</taxon>
        <taxon>Nicotianoideae</taxon>
        <taxon>Nicotianeae</taxon>
        <taxon>Nicotiana</taxon>
    </lineage>
</organism>
<evidence type="ECO:0000313" key="1">
    <source>
        <dbReference type="Proteomes" id="UP000790787"/>
    </source>
</evidence>
<dbReference type="RefSeq" id="XP_075077480.1">
    <property type="nucleotide sequence ID" value="XM_075221379.1"/>
</dbReference>
<proteinExistence type="predicted"/>
<name>A0AC58RXK2_TOBAC</name>